<proteinExistence type="predicted"/>
<accession>A0AAE0MMU9</accession>
<keyword evidence="2" id="KW-1185">Reference proteome</keyword>
<dbReference type="AlphaFoldDB" id="A0AAE0MMU9"/>
<gene>
    <name evidence="1" type="ORF">B0T19DRAFT_76315</name>
</gene>
<dbReference type="EMBL" id="JAUEPO010000001">
    <property type="protein sequence ID" value="KAK3337503.1"/>
    <property type="molecule type" value="Genomic_DNA"/>
</dbReference>
<reference evidence="1" key="1">
    <citation type="journal article" date="2023" name="Mol. Phylogenet. Evol.">
        <title>Genome-scale phylogeny and comparative genomics of the fungal order Sordariales.</title>
        <authorList>
            <person name="Hensen N."/>
            <person name="Bonometti L."/>
            <person name="Westerberg I."/>
            <person name="Brannstrom I.O."/>
            <person name="Guillou S."/>
            <person name="Cros-Aarteil S."/>
            <person name="Calhoun S."/>
            <person name="Haridas S."/>
            <person name="Kuo A."/>
            <person name="Mondo S."/>
            <person name="Pangilinan J."/>
            <person name="Riley R."/>
            <person name="LaButti K."/>
            <person name="Andreopoulos B."/>
            <person name="Lipzen A."/>
            <person name="Chen C."/>
            <person name="Yan M."/>
            <person name="Daum C."/>
            <person name="Ng V."/>
            <person name="Clum A."/>
            <person name="Steindorff A."/>
            <person name="Ohm R.A."/>
            <person name="Martin F."/>
            <person name="Silar P."/>
            <person name="Natvig D.O."/>
            <person name="Lalanne C."/>
            <person name="Gautier V."/>
            <person name="Ament-Velasquez S.L."/>
            <person name="Kruys A."/>
            <person name="Hutchinson M.I."/>
            <person name="Powell A.J."/>
            <person name="Barry K."/>
            <person name="Miller A.N."/>
            <person name="Grigoriev I.V."/>
            <person name="Debuchy R."/>
            <person name="Gladieux P."/>
            <person name="Hiltunen Thoren M."/>
            <person name="Johannesson H."/>
        </authorList>
    </citation>
    <scope>NUCLEOTIDE SEQUENCE</scope>
    <source>
        <strain evidence="1">SMH4131-1</strain>
    </source>
</reference>
<evidence type="ECO:0000313" key="2">
    <source>
        <dbReference type="Proteomes" id="UP001286456"/>
    </source>
</evidence>
<organism evidence="1 2">
    <name type="scientific">Cercophora scortea</name>
    <dbReference type="NCBI Taxonomy" id="314031"/>
    <lineage>
        <taxon>Eukaryota</taxon>
        <taxon>Fungi</taxon>
        <taxon>Dikarya</taxon>
        <taxon>Ascomycota</taxon>
        <taxon>Pezizomycotina</taxon>
        <taxon>Sordariomycetes</taxon>
        <taxon>Sordariomycetidae</taxon>
        <taxon>Sordariales</taxon>
        <taxon>Lasiosphaeriaceae</taxon>
        <taxon>Cercophora</taxon>
    </lineage>
</organism>
<protein>
    <submittedName>
        <fullName evidence="1">Uncharacterized protein</fullName>
    </submittedName>
</protein>
<evidence type="ECO:0000313" key="1">
    <source>
        <dbReference type="EMBL" id="KAK3337503.1"/>
    </source>
</evidence>
<sequence>MCASPAPSQSFSFLIVLSSFGLLARPPFQCVLHLFILAEWWACPTLWPLSVPLDRVPLAVGGDKTNKTSTICLVLLCDGSFTLWPLPDDYQHALAIAKALELFK</sequence>
<comment type="caution">
    <text evidence="1">The sequence shown here is derived from an EMBL/GenBank/DDBJ whole genome shotgun (WGS) entry which is preliminary data.</text>
</comment>
<reference evidence="1" key="2">
    <citation type="submission" date="2023-06" db="EMBL/GenBank/DDBJ databases">
        <authorList>
            <consortium name="Lawrence Berkeley National Laboratory"/>
            <person name="Haridas S."/>
            <person name="Hensen N."/>
            <person name="Bonometti L."/>
            <person name="Westerberg I."/>
            <person name="Brannstrom I.O."/>
            <person name="Guillou S."/>
            <person name="Cros-Aarteil S."/>
            <person name="Calhoun S."/>
            <person name="Kuo A."/>
            <person name="Mondo S."/>
            <person name="Pangilinan J."/>
            <person name="Riley R."/>
            <person name="Labutti K."/>
            <person name="Andreopoulos B."/>
            <person name="Lipzen A."/>
            <person name="Chen C."/>
            <person name="Yanf M."/>
            <person name="Daum C."/>
            <person name="Ng V."/>
            <person name="Clum A."/>
            <person name="Steindorff A."/>
            <person name="Ohm R."/>
            <person name="Martin F."/>
            <person name="Silar P."/>
            <person name="Natvig D."/>
            <person name="Lalanne C."/>
            <person name="Gautier V."/>
            <person name="Ament-Velasquez S.L."/>
            <person name="Kruys A."/>
            <person name="Hutchinson M.I."/>
            <person name="Powell A.J."/>
            <person name="Barry K."/>
            <person name="Miller A.N."/>
            <person name="Grigoriev I.V."/>
            <person name="Debuchy R."/>
            <person name="Gladieux P."/>
            <person name="Thoren M.H."/>
            <person name="Johannesson H."/>
        </authorList>
    </citation>
    <scope>NUCLEOTIDE SEQUENCE</scope>
    <source>
        <strain evidence="1">SMH4131-1</strain>
    </source>
</reference>
<dbReference type="Proteomes" id="UP001286456">
    <property type="component" value="Unassembled WGS sequence"/>
</dbReference>
<name>A0AAE0MMU9_9PEZI</name>